<name>A0A854Q795_CRYNE</name>
<protein>
    <submittedName>
        <fullName evidence="1">Uncharacterized protein</fullName>
    </submittedName>
</protein>
<comment type="caution">
    <text evidence="1">The sequence shown here is derived from an EMBL/GenBank/DDBJ whole genome shotgun (WGS) entry which is preliminary data.</text>
</comment>
<reference evidence="1 2" key="1">
    <citation type="submission" date="2017-06" db="EMBL/GenBank/DDBJ databases">
        <title>Global population genomics of the pathogenic fungus Cryptococcus neoformans var. grubii.</title>
        <authorList>
            <person name="Cuomo C."/>
            <person name="Litvintseva A."/>
            <person name="Chen Y."/>
            <person name="Young S."/>
            <person name="Zeng Q."/>
            <person name="Chapman S."/>
            <person name="Gujja S."/>
            <person name="Saif S."/>
            <person name="Birren B."/>
        </authorList>
    </citation>
    <scope>NUCLEOTIDE SEQUENCE [LARGE SCALE GENOMIC DNA]</scope>
    <source>
        <strain evidence="1 2">Tu259-1</strain>
    </source>
</reference>
<dbReference type="AlphaFoldDB" id="A0A854Q795"/>
<proteinExistence type="predicted"/>
<evidence type="ECO:0000313" key="1">
    <source>
        <dbReference type="EMBL" id="OXG17667.1"/>
    </source>
</evidence>
<dbReference type="EMBL" id="AMKT01000059">
    <property type="protein sequence ID" value="OXG17667.1"/>
    <property type="molecule type" value="Genomic_DNA"/>
</dbReference>
<evidence type="ECO:0000313" key="2">
    <source>
        <dbReference type="Proteomes" id="UP000199727"/>
    </source>
</evidence>
<dbReference type="Proteomes" id="UP000199727">
    <property type="component" value="Unassembled WGS sequence"/>
</dbReference>
<gene>
    <name evidence="1" type="ORF">C361_04655</name>
</gene>
<accession>A0A854Q795</accession>
<organism evidence="1 2">
    <name type="scientific">Cryptococcus neoformans Tu259-1</name>
    <dbReference type="NCBI Taxonomy" id="1230072"/>
    <lineage>
        <taxon>Eukaryota</taxon>
        <taxon>Fungi</taxon>
        <taxon>Dikarya</taxon>
        <taxon>Basidiomycota</taxon>
        <taxon>Agaricomycotina</taxon>
        <taxon>Tremellomycetes</taxon>
        <taxon>Tremellales</taxon>
        <taxon>Cryptococcaceae</taxon>
        <taxon>Cryptococcus</taxon>
        <taxon>Cryptococcus neoformans species complex</taxon>
    </lineage>
</organism>
<sequence length="170" mass="19170">MNLPQNIRLSAKELIGYYTNFTDTHGTLHNDSKGYGTASTLPPSLVKRDKAYEYFKGSCEARDEDGCSALASKNQFAFKRGVQQTSRREYEYKLWEHGSSVETIVDSLDAGTRRKLGDDVTVLLGDEMGKIKLESWRKRRRIEGSNPLELVKRFTMSDEESVGDSTFGGK</sequence>